<keyword evidence="4" id="KW-0472">Membrane</keyword>
<dbReference type="AlphaFoldDB" id="W1NF54"/>
<keyword evidence="14" id="KW-1185">Reference proteome</keyword>
<evidence type="ECO:0000256" key="1">
    <source>
        <dbReference type="ARBA" id="ARBA00004589"/>
    </source>
</evidence>
<sequence>MASSKCDQKRVLVLLGFFCMMILFQETIAMEFQVGGKNGWSVPSDPTVQSYNQWAEKSRFQIGDSLLFVYSLEKDSVLQVTKDDYSNCNTGSPIAPPFKDGHTSFKFNHSGPYYFISGVKENCQKNEKLLVIVMADRTAKLAAPLASPPLAASPPAPATTSPPPLAASPPAPAGPNSSAPILSPTMAPTTETESPNKNVASFLAETFLGLAGAIGSSILFLIF</sequence>
<dbReference type="InterPro" id="IPR041846">
    <property type="entry name" value="ENL_dom"/>
</dbReference>
<feature type="chain" id="PRO_5004807122" description="Phytocyanin domain-containing protein" evidence="11">
    <location>
        <begin position="30"/>
        <end position="223"/>
    </location>
</feature>
<keyword evidence="2" id="KW-0336">GPI-anchor</keyword>
<name>W1NF54_AMBTC</name>
<dbReference type="EMBL" id="KI397628">
    <property type="protein sequence ID" value="ERM93765.1"/>
    <property type="molecule type" value="Genomic_DNA"/>
</dbReference>
<evidence type="ECO:0000256" key="7">
    <source>
        <dbReference type="ARBA" id="ARBA00023288"/>
    </source>
</evidence>
<feature type="region of interest" description="Disordered" evidence="10">
    <location>
        <begin position="151"/>
        <end position="194"/>
    </location>
</feature>
<evidence type="ECO:0000256" key="3">
    <source>
        <dbReference type="ARBA" id="ARBA00022729"/>
    </source>
</evidence>
<dbReference type="STRING" id="13333.W1NF54"/>
<keyword evidence="7" id="KW-0449">Lipoprotein</keyword>
<dbReference type="PROSITE" id="PS51485">
    <property type="entry name" value="PHYTOCYANIN"/>
    <property type="match status" value="1"/>
</dbReference>
<feature type="signal peptide" evidence="11">
    <location>
        <begin position="1"/>
        <end position="29"/>
    </location>
</feature>
<evidence type="ECO:0000256" key="8">
    <source>
        <dbReference type="ARBA" id="ARBA00035011"/>
    </source>
</evidence>
<accession>W1NF54</accession>
<dbReference type="CDD" id="cd11019">
    <property type="entry name" value="OsENODL1_like"/>
    <property type="match status" value="1"/>
</dbReference>
<dbReference type="Pfam" id="PF02298">
    <property type="entry name" value="Cu_bind_like"/>
    <property type="match status" value="1"/>
</dbReference>
<dbReference type="Gene3D" id="2.60.40.420">
    <property type="entry name" value="Cupredoxins - blue copper proteins"/>
    <property type="match status" value="1"/>
</dbReference>
<evidence type="ECO:0000256" key="9">
    <source>
        <dbReference type="ARBA" id="ARBA00037868"/>
    </source>
</evidence>
<dbReference type="GO" id="GO:0005886">
    <property type="term" value="C:plasma membrane"/>
    <property type="evidence" value="ECO:0000318"/>
    <property type="project" value="GO_Central"/>
</dbReference>
<keyword evidence="6" id="KW-0325">Glycoprotein</keyword>
<dbReference type="eggNOG" id="ENOG502RZQI">
    <property type="taxonomic scope" value="Eukaryota"/>
</dbReference>
<dbReference type="FunFam" id="2.60.40.420:FF:000010">
    <property type="entry name" value="Early nodulin-like protein 1"/>
    <property type="match status" value="1"/>
</dbReference>
<dbReference type="PANTHER" id="PTHR33021">
    <property type="entry name" value="BLUE COPPER PROTEIN"/>
    <property type="match status" value="1"/>
</dbReference>
<dbReference type="HOGENOM" id="CLU_058719_1_0_1"/>
<evidence type="ECO:0000259" key="12">
    <source>
        <dbReference type="PROSITE" id="PS51485"/>
    </source>
</evidence>
<evidence type="ECO:0000256" key="11">
    <source>
        <dbReference type="SAM" id="SignalP"/>
    </source>
</evidence>
<keyword evidence="3 11" id="KW-0732">Signal</keyword>
<dbReference type="InterPro" id="IPR039391">
    <property type="entry name" value="Phytocyanin-like"/>
</dbReference>
<feature type="domain" description="Phytocyanin" evidence="12">
    <location>
        <begin position="30"/>
        <end position="135"/>
    </location>
</feature>
<feature type="compositionally biased region" description="Pro residues" evidence="10">
    <location>
        <begin position="151"/>
        <end position="173"/>
    </location>
</feature>
<evidence type="ECO:0000256" key="4">
    <source>
        <dbReference type="ARBA" id="ARBA00023136"/>
    </source>
</evidence>
<dbReference type="GO" id="GO:0098552">
    <property type="term" value="C:side of membrane"/>
    <property type="evidence" value="ECO:0007669"/>
    <property type="project" value="UniProtKB-KW"/>
</dbReference>
<protein>
    <recommendedName>
        <fullName evidence="12">Phytocyanin domain-containing protein</fullName>
    </recommendedName>
</protein>
<evidence type="ECO:0000256" key="2">
    <source>
        <dbReference type="ARBA" id="ARBA00022622"/>
    </source>
</evidence>
<dbReference type="OMA" id="WAEMHRF"/>
<evidence type="ECO:0000313" key="14">
    <source>
        <dbReference type="Proteomes" id="UP000017836"/>
    </source>
</evidence>
<dbReference type="Proteomes" id="UP000017836">
    <property type="component" value="Unassembled WGS sequence"/>
</dbReference>
<organism evidence="13 14">
    <name type="scientific">Amborella trichopoda</name>
    <dbReference type="NCBI Taxonomy" id="13333"/>
    <lineage>
        <taxon>Eukaryota</taxon>
        <taxon>Viridiplantae</taxon>
        <taxon>Streptophyta</taxon>
        <taxon>Embryophyta</taxon>
        <taxon>Tracheophyta</taxon>
        <taxon>Spermatophyta</taxon>
        <taxon>Magnoliopsida</taxon>
        <taxon>Amborellales</taxon>
        <taxon>Amborellaceae</taxon>
        <taxon>Amborella</taxon>
    </lineage>
</organism>
<dbReference type="InterPro" id="IPR003245">
    <property type="entry name" value="Phytocyanin_dom"/>
</dbReference>
<dbReference type="GO" id="GO:0012505">
    <property type="term" value="C:endomembrane system"/>
    <property type="evidence" value="ECO:0007669"/>
    <property type="project" value="UniProtKB-SubCell"/>
</dbReference>
<dbReference type="GO" id="GO:0009055">
    <property type="term" value="F:electron transfer activity"/>
    <property type="evidence" value="ECO:0007669"/>
    <property type="project" value="InterPro"/>
</dbReference>
<evidence type="ECO:0000313" key="13">
    <source>
        <dbReference type="EMBL" id="ERM93765.1"/>
    </source>
</evidence>
<dbReference type="Gramene" id="ERM93765">
    <property type="protein sequence ID" value="ERM93765"/>
    <property type="gene ID" value="AMTR_s00004p00269370"/>
</dbReference>
<dbReference type="SUPFAM" id="SSF49503">
    <property type="entry name" value="Cupredoxins"/>
    <property type="match status" value="1"/>
</dbReference>
<proteinExistence type="inferred from homology"/>
<dbReference type="InterPro" id="IPR008972">
    <property type="entry name" value="Cupredoxin"/>
</dbReference>
<keyword evidence="5" id="KW-1015">Disulfide bond</keyword>
<evidence type="ECO:0000256" key="10">
    <source>
        <dbReference type="SAM" id="MobiDB-lite"/>
    </source>
</evidence>
<reference evidence="14" key="1">
    <citation type="journal article" date="2013" name="Science">
        <title>The Amborella genome and the evolution of flowering plants.</title>
        <authorList>
            <consortium name="Amborella Genome Project"/>
        </authorList>
    </citation>
    <scope>NUCLEOTIDE SEQUENCE [LARGE SCALE GENOMIC DNA]</scope>
</reference>
<evidence type="ECO:0000256" key="5">
    <source>
        <dbReference type="ARBA" id="ARBA00023157"/>
    </source>
</evidence>
<comment type="subcellular location">
    <subcellularLocation>
        <location evidence="9">Endomembrane system</location>
        <topology evidence="9">Lipid-anchor</topology>
    </subcellularLocation>
    <subcellularLocation>
        <location evidence="1">Membrane</location>
        <topology evidence="1">Lipid-anchor</topology>
        <topology evidence="1">GPI-anchor</topology>
    </subcellularLocation>
</comment>
<evidence type="ECO:0000256" key="6">
    <source>
        <dbReference type="ARBA" id="ARBA00023180"/>
    </source>
</evidence>
<comment type="similarity">
    <text evidence="8">Belongs to the early nodulin-like (ENODL) family.</text>
</comment>
<gene>
    <name evidence="13" type="ORF">AMTR_s00004p00269370</name>
</gene>
<dbReference type="PANTHER" id="PTHR33021:SF253">
    <property type="entry name" value="EARLY NODULIN-LIKE PROTEIN 9"/>
    <property type="match status" value="1"/>
</dbReference>